<dbReference type="GO" id="GO:0008270">
    <property type="term" value="F:zinc ion binding"/>
    <property type="evidence" value="ECO:0007669"/>
    <property type="project" value="InterPro"/>
</dbReference>
<dbReference type="InterPro" id="IPR007219">
    <property type="entry name" value="XnlR_reg_dom"/>
</dbReference>
<feature type="domain" description="Xylanolytic transcriptional activator regulatory" evidence="2">
    <location>
        <begin position="44"/>
        <end position="109"/>
    </location>
</feature>
<reference evidence="4" key="1">
    <citation type="submission" date="2010-09" db="EMBL/GenBank/DDBJ databases">
        <title>The genome sequence of Geomyces destructans 20631-21.</title>
        <authorList>
            <consortium name="The Broad Institute Genome Sequencing Platform"/>
            <person name="Cuomo C.A."/>
            <person name="Blehert D.S."/>
            <person name="Lorch J.M."/>
            <person name="Young S.K."/>
            <person name="Zeng Q."/>
            <person name="Gargeya S."/>
            <person name="Fitzgerald M."/>
            <person name="Haas B."/>
            <person name="Abouelleil A."/>
            <person name="Alvarado L."/>
            <person name="Arachchi H.M."/>
            <person name="Berlin A."/>
            <person name="Brown A."/>
            <person name="Chapman S.B."/>
            <person name="Chen Z."/>
            <person name="Dunbar C."/>
            <person name="Freedman E."/>
            <person name="Gearin G."/>
            <person name="Gellesch M."/>
            <person name="Goldberg J."/>
            <person name="Griggs A."/>
            <person name="Gujja S."/>
            <person name="Heiman D."/>
            <person name="Howarth C."/>
            <person name="Larson L."/>
            <person name="Lui A."/>
            <person name="MacDonald P.J.P."/>
            <person name="Montmayeur A."/>
            <person name="Murphy C."/>
            <person name="Neiman D."/>
            <person name="Pearson M."/>
            <person name="Priest M."/>
            <person name="Roberts A."/>
            <person name="Saif S."/>
            <person name="Shea T."/>
            <person name="Shenoy N."/>
            <person name="Sisk P."/>
            <person name="Stolte C."/>
            <person name="Sykes S."/>
            <person name="Wortman J."/>
            <person name="Nusbaum C."/>
            <person name="Birren B."/>
        </authorList>
    </citation>
    <scope>NUCLEOTIDE SEQUENCE [LARGE SCALE GENOMIC DNA]</scope>
    <source>
        <strain evidence="4">ATCC MYA-4855 / 20631-21</strain>
    </source>
</reference>
<keyword evidence="1" id="KW-0539">Nucleus</keyword>
<dbReference type="SMART" id="SM00906">
    <property type="entry name" value="Fungal_trans"/>
    <property type="match status" value="1"/>
</dbReference>
<dbReference type="InParanoid" id="L8FVH1"/>
<gene>
    <name evidence="3" type="ORF">GMDG_06369</name>
</gene>
<dbReference type="HOGENOM" id="CLU_2185104_0_0_1"/>
<dbReference type="CDD" id="cd12148">
    <property type="entry name" value="fungal_TF_MHR"/>
    <property type="match status" value="1"/>
</dbReference>
<dbReference type="STRING" id="658429.L8FVH1"/>
<dbReference type="GO" id="GO:0006351">
    <property type="term" value="P:DNA-templated transcription"/>
    <property type="evidence" value="ECO:0007669"/>
    <property type="project" value="InterPro"/>
</dbReference>
<evidence type="ECO:0000313" key="4">
    <source>
        <dbReference type="Proteomes" id="UP000011064"/>
    </source>
</evidence>
<proteinExistence type="predicted"/>
<dbReference type="GO" id="GO:0003700">
    <property type="term" value="F:DNA-binding transcription factor activity"/>
    <property type="evidence" value="ECO:0007669"/>
    <property type="project" value="TreeGrafter"/>
</dbReference>
<dbReference type="AlphaFoldDB" id="L8FVH1"/>
<protein>
    <recommendedName>
        <fullName evidence="2">Xylanolytic transcriptional activator regulatory domain-containing protein</fullName>
    </recommendedName>
</protein>
<evidence type="ECO:0000313" key="3">
    <source>
        <dbReference type="EMBL" id="ELR03736.1"/>
    </source>
</evidence>
<evidence type="ECO:0000259" key="2">
    <source>
        <dbReference type="SMART" id="SM00906"/>
    </source>
</evidence>
<sequence length="109" mass="12060">MVGRLYEESKAHIPPEEGDFESGHVQALLILTLLNIGQGRWSGAWILIGKAVRIAIELGFSHATDKKCLNAHVFLGCFVLDTLVALHLDRTPQLRVSDIRQIGTIDKTD</sequence>
<organism evidence="3 4">
    <name type="scientific">Pseudogymnoascus destructans (strain ATCC MYA-4855 / 20631-21)</name>
    <name type="common">Bat white-nose syndrome fungus</name>
    <name type="synonym">Geomyces destructans</name>
    <dbReference type="NCBI Taxonomy" id="658429"/>
    <lineage>
        <taxon>Eukaryota</taxon>
        <taxon>Fungi</taxon>
        <taxon>Dikarya</taxon>
        <taxon>Ascomycota</taxon>
        <taxon>Pezizomycotina</taxon>
        <taxon>Leotiomycetes</taxon>
        <taxon>Thelebolales</taxon>
        <taxon>Thelebolaceae</taxon>
        <taxon>Pseudogymnoascus</taxon>
    </lineage>
</organism>
<dbReference type="PANTHER" id="PTHR47655:SF2">
    <property type="entry name" value="QUINIC ACID UTILIZATION ACTIVATOR"/>
    <property type="match status" value="1"/>
</dbReference>
<keyword evidence="4" id="KW-1185">Reference proteome</keyword>
<dbReference type="EMBL" id="GL573325">
    <property type="protein sequence ID" value="ELR03736.1"/>
    <property type="molecule type" value="Genomic_DNA"/>
</dbReference>
<dbReference type="InterPro" id="IPR052783">
    <property type="entry name" value="Metabolic/Drug-Res_Regulator"/>
</dbReference>
<dbReference type="Pfam" id="PF04082">
    <property type="entry name" value="Fungal_trans"/>
    <property type="match status" value="1"/>
</dbReference>
<dbReference type="Proteomes" id="UP000011064">
    <property type="component" value="Unassembled WGS sequence"/>
</dbReference>
<name>L8FVH1_PSED2</name>
<dbReference type="GO" id="GO:0045944">
    <property type="term" value="P:positive regulation of transcription by RNA polymerase II"/>
    <property type="evidence" value="ECO:0007669"/>
    <property type="project" value="TreeGrafter"/>
</dbReference>
<dbReference type="GO" id="GO:0003677">
    <property type="term" value="F:DNA binding"/>
    <property type="evidence" value="ECO:0007669"/>
    <property type="project" value="InterPro"/>
</dbReference>
<dbReference type="VEuPathDB" id="FungiDB:GMDG_06369"/>
<evidence type="ECO:0000256" key="1">
    <source>
        <dbReference type="ARBA" id="ARBA00023242"/>
    </source>
</evidence>
<accession>L8FVH1</accession>
<dbReference type="PANTHER" id="PTHR47655">
    <property type="entry name" value="QUINIC ACID UTILIZATION ACTIVATOR"/>
    <property type="match status" value="1"/>
</dbReference>